<dbReference type="EMBL" id="JBHSDK010000015">
    <property type="protein sequence ID" value="MFC4335969.1"/>
    <property type="molecule type" value="Genomic_DNA"/>
</dbReference>
<sequence length="195" mass="20219">MHVGQRPFRLLRAGTFAFVCVSVTAVLHVAAGGMPVKAGVLALAGAAVFALAYLAAGAQRSLRFIVACGFAAQAGLHHLFSMGAAEMPAGHDMASRAAHGMSHHGSGAGMLSVHAFAALASAAWLHRCETGLAGFLDLVAAVFTDLLWTCRYLGRRPMLPRLVRVLPDSGRGRCVTVELTSIRPLRGPPSAAAPA</sequence>
<evidence type="ECO:0000256" key="1">
    <source>
        <dbReference type="SAM" id="Phobius"/>
    </source>
</evidence>
<organism evidence="2 3">
    <name type="scientific">Salininema proteolyticum</name>
    <dbReference type="NCBI Taxonomy" id="1607685"/>
    <lineage>
        <taxon>Bacteria</taxon>
        <taxon>Bacillati</taxon>
        <taxon>Actinomycetota</taxon>
        <taxon>Actinomycetes</taxon>
        <taxon>Glycomycetales</taxon>
        <taxon>Glycomycetaceae</taxon>
        <taxon>Salininema</taxon>
    </lineage>
</organism>
<feature type="transmembrane region" description="Helical" evidence="1">
    <location>
        <begin position="38"/>
        <end position="56"/>
    </location>
</feature>
<evidence type="ECO:0000313" key="2">
    <source>
        <dbReference type="EMBL" id="MFC4335969.1"/>
    </source>
</evidence>
<dbReference type="Proteomes" id="UP001595823">
    <property type="component" value="Unassembled WGS sequence"/>
</dbReference>
<keyword evidence="1" id="KW-0472">Membrane</keyword>
<protein>
    <recommendedName>
        <fullName evidence="4">MFS transporter</fullName>
    </recommendedName>
</protein>
<evidence type="ECO:0000313" key="3">
    <source>
        <dbReference type="Proteomes" id="UP001595823"/>
    </source>
</evidence>
<gene>
    <name evidence="2" type="ORF">ACFPET_12215</name>
</gene>
<keyword evidence="1" id="KW-1133">Transmembrane helix</keyword>
<feature type="transmembrane region" description="Helical" evidence="1">
    <location>
        <begin position="12"/>
        <end position="31"/>
    </location>
</feature>
<name>A0ABV8TYU8_9ACTN</name>
<accession>A0ABV8TYU8</accession>
<reference evidence="3" key="1">
    <citation type="journal article" date="2019" name="Int. J. Syst. Evol. Microbiol.">
        <title>The Global Catalogue of Microorganisms (GCM) 10K type strain sequencing project: providing services to taxonomists for standard genome sequencing and annotation.</title>
        <authorList>
            <consortium name="The Broad Institute Genomics Platform"/>
            <consortium name="The Broad Institute Genome Sequencing Center for Infectious Disease"/>
            <person name="Wu L."/>
            <person name="Ma J."/>
        </authorList>
    </citation>
    <scope>NUCLEOTIDE SEQUENCE [LARGE SCALE GENOMIC DNA]</scope>
    <source>
        <strain evidence="3">IBRC-M 10908</strain>
    </source>
</reference>
<proteinExistence type="predicted"/>
<evidence type="ECO:0008006" key="4">
    <source>
        <dbReference type="Google" id="ProtNLM"/>
    </source>
</evidence>
<dbReference type="RefSeq" id="WP_380621347.1">
    <property type="nucleotide sequence ID" value="NZ_JBHSDK010000015.1"/>
</dbReference>
<keyword evidence="3" id="KW-1185">Reference proteome</keyword>
<keyword evidence="1" id="KW-0812">Transmembrane</keyword>
<comment type="caution">
    <text evidence="2">The sequence shown here is derived from an EMBL/GenBank/DDBJ whole genome shotgun (WGS) entry which is preliminary data.</text>
</comment>